<organism evidence="7">
    <name type="scientific">Guillardia theta (strain CCMP2712)</name>
    <name type="common">Cryptophyte</name>
    <dbReference type="NCBI Taxonomy" id="905079"/>
    <lineage>
        <taxon>Eukaryota</taxon>
        <taxon>Cryptophyceae</taxon>
        <taxon>Pyrenomonadales</taxon>
        <taxon>Geminigeraceae</taxon>
        <taxon>Guillardia</taxon>
    </lineage>
</organism>
<dbReference type="SUPFAM" id="SSF50978">
    <property type="entry name" value="WD40 repeat-like"/>
    <property type="match status" value="2"/>
</dbReference>
<dbReference type="KEGG" id="gtt:GUITHDRAFT_95876"/>
<dbReference type="OrthoDB" id="408728at2759"/>
<dbReference type="GeneID" id="17298578"/>
<dbReference type="InterPro" id="IPR056157">
    <property type="entry name" value="TPR_IFT80_172_dom"/>
</dbReference>
<dbReference type="PANTHER" id="PTHR24098:SF0">
    <property type="entry name" value="OUTER SEGMENT 5"/>
    <property type="match status" value="1"/>
</dbReference>
<dbReference type="Proteomes" id="UP000011087">
    <property type="component" value="Unassembled WGS sequence"/>
</dbReference>
<dbReference type="GO" id="GO:0030992">
    <property type="term" value="C:intraciliary transport particle B"/>
    <property type="evidence" value="ECO:0007669"/>
    <property type="project" value="TreeGrafter"/>
</dbReference>
<reference evidence="8" key="3">
    <citation type="submission" date="2016-03" db="UniProtKB">
        <authorList>
            <consortium name="EnsemblProtists"/>
        </authorList>
    </citation>
    <scope>IDENTIFICATION</scope>
</reference>
<dbReference type="GO" id="GO:0060271">
    <property type="term" value="P:cilium assembly"/>
    <property type="evidence" value="ECO:0007669"/>
    <property type="project" value="TreeGrafter"/>
</dbReference>
<dbReference type="InterPro" id="IPR056456">
    <property type="entry name" value="Beta-prop_IFT80_2nd"/>
</dbReference>
<dbReference type="STRING" id="905079.L1J1D6"/>
<evidence type="ECO:0000313" key="9">
    <source>
        <dbReference type="Proteomes" id="UP000011087"/>
    </source>
</evidence>
<evidence type="ECO:0000313" key="8">
    <source>
        <dbReference type="EnsemblProtists" id="EKX41954"/>
    </source>
</evidence>
<keyword evidence="3" id="KW-0966">Cell projection</keyword>
<sequence>MGEAGTGCGWVGSELFVCCDDKAVHKLNAEGDEPGVVAQLDAYPTDMHWFPSGNKKQQSDTVAISCSDGTYLLVLRNGRIEKKIDAHKGAVICIRWNHEGTAIATGGEDGIVKIWSRSGMLRSTLAQTDVSVYSLSWSPDSNSICFSSSKDLIIKPLQPQAKQVTWKAHDQTVLKVDWNSVNGFLVSGGEDRKYKVWDNFGRLLFASKPMEFAITSVSWSPNGELFAVGLYNCVRLCDKTGWSHSRERTDTGSIMSVAWTSDGAQLAGVGANGNIIFGQVLDRKVEWVNIEVTLKGTHKVLVHDILSEMEEDLDFRDRVIGMAVGFGYLVVTTTLQCYIYLLQNLNTPHIFDLKETVNYIQLGEKHMAMVDVNGIQVFNYEGRMVSAPKFQGMRSEVFNSQTVSMSSDIIAIIDHSDTKLIRFFDLATGKEAGKPLQHVLDVTCVQMNRWGTSAQRKCVFQDRNRDLYIIPVGSTAAGTKDVVPFKLGTMCDSVMWSSETDMLAGIMDSKLVVWYYPNAVFIDRDLISKTKNIQNDPEYGKDPQIQQFHGTQVVVRRSDGTQLSTSVSPYPITLYGIVQRNMWEHAIHFCRYVKDSTLWACLAVMALADKELSTAEVAFAAIDEVAKLEFVLAIKDIPTVEGRNAELALWRRRPDEAEAILIQAGLTYRAINLNMRLFRWERALELAVNHKTHVDTVLAMRERYLKGMGREEKDSRFLQYKEGVVIDWEKIKAKVAKEAELEAARPNARPYQE</sequence>
<evidence type="ECO:0000256" key="4">
    <source>
        <dbReference type="PROSITE-ProRule" id="PRU00221"/>
    </source>
</evidence>
<evidence type="ECO:0000259" key="5">
    <source>
        <dbReference type="Pfam" id="PF23335"/>
    </source>
</evidence>
<gene>
    <name evidence="7" type="ORF">GUITHDRAFT_95876</name>
</gene>
<dbReference type="PROSITE" id="PS50294">
    <property type="entry name" value="WD_REPEATS_REGION"/>
    <property type="match status" value="2"/>
</dbReference>
<dbReference type="InterPro" id="IPR001680">
    <property type="entry name" value="WD40_rpt"/>
</dbReference>
<evidence type="ECO:0000256" key="3">
    <source>
        <dbReference type="ARBA" id="ARBA00023273"/>
    </source>
</evidence>
<dbReference type="OMA" id="WDAQGAN"/>
<dbReference type="InterPro" id="IPR036322">
    <property type="entry name" value="WD40_repeat_dom_sf"/>
</dbReference>
<accession>L1J1D6</accession>
<evidence type="ECO:0000259" key="6">
    <source>
        <dbReference type="Pfam" id="PF23387"/>
    </source>
</evidence>
<dbReference type="EnsemblProtists" id="EKX41954">
    <property type="protein sequence ID" value="EKX41954"/>
    <property type="gene ID" value="GUITHDRAFT_95876"/>
</dbReference>
<dbReference type="InterPro" id="IPR015943">
    <property type="entry name" value="WD40/YVTN_repeat-like_dom_sf"/>
</dbReference>
<reference evidence="9" key="2">
    <citation type="submission" date="2012-11" db="EMBL/GenBank/DDBJ databases">
        <authorList>
            <person name="Kuo A."/>
            <person name="Curtis B.A."/>
            <person name="Tanifuji G."/>
            <person name="Burki F."/>
            <person name="Gruber A."/>
            <person name="Irimia M."/>
            <person name="Maruyama S."/>
            <person name="Arias M.C."/>
            <person name="Ball S.G."/>
            <person name="Gile G.H."/>
            <person name="Hirakawa Y."/>
            <person name="Hopkins J.F."/>
            <person name="Rensing S.A."/>
            <person name="Schmutz J."/>
            <person name="Symeonidi A."/>
            <person name="Elias M."/>
            <person name="Eveleigh R.J."/>
            <person name="Herman E.K."/>
            <person name="Klute M.J."/>
            <person name="Nakayama T."/>
            <person name="Obornik M."/>
            <person name="Reyes-Prieto A."/>
            <person name="Armbrust E.V."/>
            <person name="Aves S.J."/>
            <person name="Beiko R.G."/>
            <person name="Coutinho P."/>
            <person name="Dacks J.B."/>
            <person name="Durnford D.G."/>
            <person name="Fast N.M."/>
            <person name="Green B.R."/>
            <person name="Grisdale C."/>
            <person name="Hempe F."/>
            <person name="Henrissat B."/>
            <person name="Hoppner M.P."/>
            <person name="Ishida K.-I."/>
            <person name="Kim E."/>
            <person name="Koreny L."/>
            <person name="Kroth P.G."/>
            <person name="Liu Y."/>
            <person name="Malik S.-B."/>
            <person name="Maier U.G."/>
            <person name="McRose D."/>
            <person name="Mock T."/>
            <person name="Neilson J.A."/>
            <person name="Onodera N.T."/>
            <person name="Poole A.M."/>
            <person name="Pritham E.J."/>
            <person name="Richards T.A."/>
            <person name="Rocap G."/>
            <person name="Roy S.W."/>
            <person name="Sarai C."/>
            <person name="Schaack S."/>
            <person name="Shirato S."/>
            <person name="Slamovits C.H."/>
            <person name="Spencer D.F."/>
            <person name="Suzuki S."/>
            <person name="Worden A.Z."/>
            <person name="Zauner S."/>
            <person name="Barry K."/>
            <person name="Bell C."/>
            <person name="Bharti A.K."/>
            <person name="Crow J.A."/>
            <person name="Grimwood J."/>
            <person name="Kramer R."/>
            <person name="Lindquist E."/>
            <person name="Lucas S."/>
            <person name="Salamov A."/>
            <person name="McFadden G.I."/>
            <person name="Lane C.E."/>
            <person name="Keeling P.J."/>
            <person name="Gray M.W."/>
            <person name="Grigoriev I.V."/>
            <person name="Archibald J.M."/>
        </authorList>
    </citation>
    <scope>NUCLEOTIDE SEQUENCE</scope>
    <source>
        <strain evidence="9">CCMP2712</strain>
    </source>
</reference>
<dbReference type="SMART" id="SM00320">
    <property type="entry name" value="WD40"/>
    <property type="match status" value="5"/>
</dbReference>
<dbReference type="GO" id="GO:0005929">
    <property type="term" value="C:cilium"/>
    <property type="evidence" value="ECO:0007669"/>
    <property type="project" value="UniProtKB-SubCell"/>
</dbReference>
<dbReference type="Pfam" id="PF23335">
    <property type="entry name" value="Beta-prop_IFT80_2nd"/>
    <property type="match status" value="1"/>
</dbReference>
<dbReference type="HOGENOM" id="CLU_024638_1_0_1"/>
<protein>
    <submittedName>
        <fullName evidence="7 8">Uncharacterized protein</fullName>
    </submittedName>
</protein>
<evidence type="ECO:0000256" key="1">
    <source>
        <dbReference type="ARBA" id="ARBA00004138"/>
    </source>
</evidence>
<evidence type="ECO:0000313" key="7">
    <source>
        <dbReference type="EMBL" id="EKX41954.1"/>
    </source>
</evidence>
<feature type="repeat" description="WD" evidence="4">
    <location>
        <begin position="84"/>
        <end position="116"/>
    </location>
</feature>
<dbReference type="eggNOG" id="KOG1524">
    <property type="taxonomic scope" value="Eukaryota"/>
</dbReference>
<dbReference type="PaxDb" id="55529-EKX41954"/>
<dbReference type="PROSITE" id="PS50082">
    <property type="entry name" value="WD_REPEATS_2"/>
    <property type="match status" value="2"/>
</dbReference>
<dbReference type="AlphaFoldDB" id="L1J1D6"/>
<evidence type="ECO:0000256" key="2">
    <source>
        <dbReference type="ARBA" id="ARBA00023069"/>
    </source>
</evidence>
<dbReference type="Pfam" id="PF00400">
    <property type="entry name" value="WD40"/>
    <property type="match status" value="3"/>
</dbReference>
<dbReference type="PANTHER" id="PTHR24098">
    <property type="entry name" value="OUTER SEGMENT 5"/>
    <property type="match status" value="1"/>
</dbReference>
<feature type="domain" description="IFT80 second beta-propeller" evidence="5">
    <location>
        <begin position="282"/>
        <end position="570"/>
    </location>
</feature>
<reference evidence="7 9" key="1">
    <citation type="journal article" date="2012" name="Nature">
        <title>Algal genomes reveal evolutionary mosaicism and the fate of nucleomorphs.</title>
        <authorList>
            <consortium name="DOE Joint Genome Institute"/>
            <person name="Curtis B.A."/>
            <person name="Tanifuji G."/>
            <person name="Burki F."/>
            <person name="Gruber A."/>
            <person name="Irimia M."/>
            <person name="Maruyama S."/>
            <person name="Arias M.C."/>
            <person name="Ball S.G."/>
            <person name="Gile G.H."/>
            <person name="Hirakawa Y."/>
            <person name="Hopkins J.F."/>
            <person name="Kuo A."/>
            <person name="Rensing S.A."/>
            <person name="Schmutz J."/>
            <person name="Symeonidi A."/>
            <person name="Elias M."/>
            <person name="Eveleigh R.J."/>
            <person name="Herman E.K."/>
            <person name="Klute M.J."/>
            <person name="Nakayama T."/>
            <person name="Obornik M."/>
            <person name="Reyes-Prieto A."/>
            <person name="Armbrust E.V."/>
            <person name="Aves S.J."/>
            <person name="Beiko R.G."/>
            <person name="Coutinho P."/>
            <person name="Dacks J.B."/>
            <person name="Durnford D.G."/>
            <person name="Fast N.M."/>
            <person name="Green B.R."/>
            <person name="Grisdale C.J."/>
            <person name="Hempel F."/>
            <person name="Henrissat B."/>
            <person name="Hoppner M.P."/>
            <person name="Ishida K."/>
            <person name="Kim E."/>
            <person name="Koreny L."/>
            <person name="Kroth P.G."/>
            <person name="Liu Y."/>
            <person name="Malik S.B."/>
            <person name="Maier U.G."/>
            <person name="McRose D."/>
            <person name="Mock T."/>
            <person name="Neilson J.A."/>
            <person name="Onodera N.T."/>
            <person name="Poole A.M."/>
            <person name="Pritham E.J."/>
            <person name="Richards T.A."/>
            <person name="Rocap G."/>
            <person name="Roy S.W."/>
            <person name="Sarai C."/>
            <person name="Schaack S."/>
            <person name="Shirato S."/>
            <person name="Slamovits C.H."/>
            <person name="Spencer D.F."/>
            <person name="Suzuki S."/>
            <person name="Worden A.Z."/>
            <person name="Zauner S."/>
            <person name="Barry K."/>
            <person name="Bell C."/>
            <person name="Bharti A.K."/>
            <person name="Crow J.A."/>
            <person name="Grimwood J."/>
            <person name="Kramer R."/>
            <person name="Lindquist E."/>
            <person name="Lucas S."/>
            <person name="Salamov A."/>
            <person name="McFadden G.I."/>
            <person name="Lane C.E."/>
            <person name="Keeling P.J."/>
            <person name="Gray M.W."/>
            <person name="Grigoriev I.V."/>
            <person name="Archibald J.M."/>
        </authorList>
    </citation>
    <scope>NUCLEOTIDE SEQUENCE</scope>
    <source>
        <strain evidence="7 9">CCMP2712</strain>
    </source>
</reference>
<name>L1J1D6_GUITC</name>
<dbReference type="Gene3D" id="2.130.10.10">
    <property type="entry name" value="YVTN repeat-like/Quinoprotein amine dehydrogenase"/>
    <property type="match status" value="2"/>
</dbReference>
<comment type="subcellular location">
    <subcellularLocation>
        <location evidence="1">Cell projection</location>
        <location evidence="1">Cilium</location>
    </subcellularLocation>
</comment>
<dbReference type="Pfam" id="PF23387">
    <property type="entry name" value="TPR_IFT80_172"/>
    <property type="match status" value="1"/>
</dbReference>
<keyword evidence="2" id="KW-0969">Cilium</keyword>
<keyword evidence="4" id="KW-0853">WD repeat</keyword>
<keyword evidence="9" id="KW-1185">Reference proteome</keyword>
<feature type="domain" description="IFT80/172/WDR35 TPR" evidence="6">
    <location>
        <begin position="598"/>
        <end position="743"/>
    </location>
</feature>
<proteinExistence type="predicted"/>
<dbReference type="RefSeq" id="XP_005828934.1">
    <property type="nucleotide sequence ID" value="XM_005828877.1"/>
</dbReference>
<feature type="repeat" description="WD" evidence="4">
    <location>
        <begin position="166"/>
        <end position="198"/>
    </location>
</feature>
<dbReference type="EMBL" id="JH993020">
    <property type="protein sequence ID" value="EKX41954.1"/>
    <property type="molecule type" value="Genomic_DNA"/>
</dbReference>